<feature type="domain" description="EF-hand" evidence="4">
    <location>
        <begin position="56"/>
        <end position="91"/>
    </location>
</feature>
<dbReference type="Pfam" id="PF13499">
    <property type="entry name" value="EF-hand_7"/>
    <property type="match status" value="1"/>
</dbReference>
<organism evidence="5 6">
    <name type="scientific">Dimorphilus gyrociliatus</name>
    <dbReference type="NCBI Taxonomy" id="2664684"/>
    <lineage>
        <taxon>Eukaryota</taxon>
        <taxon>Metazoa</taxon>
        <taxon>Spiralia</taxon>
        <taxon>Lophotrochozoa</taxon>
        <taxon>Annelida</taxon>
        <taxon>Polychaeta</taxon>
        <taxon>Polychaeta incertae sedis</taxon>
        <taxon>Dinophilidae</taxon>
        <taxon>Dimorphilus</taxon>
    </lineage>
</organism>
<keyword evidence="2" id="KW-0677">Repeat</keyword>
<dbReference type="InterPro" id="IPR011992">
    <property type="entry name" value="EF-hand-dom_pair"/>
</dbReference>
<dbReference type="SUPFAM" id="SSF47473">
    <property type="entry name" value="EF-hand"/>
    <property type="match status" value="1"/>
</dbReference>
<evidence type="ECO:0000313" key="6">
    <source>
        <dbReference type="Proteomes" id="UP000549394"/>
    </source>
</evidence>
<dbReference type="OrthoDB" id="191686at2759"/>
<evidence type="ECO:0000256" key="3">
    <source>
        <dbReference type="ARBA" id="ARBA00022837"/>
    </source>
</evidence>
<dbReference type="PRINTS" id="PR00450">
    <property type="entry name" value="RECOVERIN"/>
</dbReference>
<dbReference type="PROSITE" id="PS50222">
    <property type="entry name" value="EF_HAND_2"/>
    <property type="match status" value="2"/>
</dbReference>
<evidence type="ECO:0000256" key="2">
    <source>
        <dbReference type="ARBA" id="ARBA00022737"/>
    </source>
</evidence>
<evidence type="ECO:0000256" key="1">
    <source>
        <dbReference type="ARBA" id="ARBA00022723"/>
    </source>
</evidence>
<dbReference type="AlphaFoldDB" id="A0A7I8VPT1"/>
<dbReference type="PANTHER" id="PTHR23055:SF167">
    <property type="entry name" value="EF-HAND DOMAIN-CONTAINING PROTEIN"/>
    <property type="match status" value="1"/>
</dbReference>
<name>A0A7I8VPT1_9ANNE</name>
<dbReference type="PANTHER" id="PTHR23055">
    <property type="entry name" value="CALCIUM BINDING PROTEINS"/>
    <property type="match status" value="1"/>
</dbReference>
<dbReference type="Proteomes" id="UP000549394">
    <property type="component" value="Unassembled WGS sequence"/>
</dbReference>
<protein>
    <submittedName>
        <fullName evidence="5">DgyrCDS6825</fullName>
    </submittedName>
</protein>
<dbReference type="InterPro" id="IPR002048">
    <property type="entry name" value="EF_hand_dom"/>
</dbReference>
<dbReference type="SMART" id="SM00054">
    <property type="entry name" value="EFh"/>
    <property type="match status" value="2"/>
</dbReference>
<dbReference type="Gene3D" id="1.10.238.10">
    <property type="entry name" value="EF-hand"/>
    <property type="match status" value="1"/>
</dbReference>
<dbReference type="InterPro" id="IPR028846">
    <property type="entry name" value="Recoverin"/>
</dbReference>
<dbReference type="GO" id="GO:0005509">
    <property type="term" value="F:calcium ion binding"/>
    <property type="evidence" value="ECO:0007669"/>
    <property type="project" value="InterPro"/>
</dbReference>
<proteinExistence type="predicted"/>
<dbReference type="InterPro" id="IPR018247">
    <property type="entry name" value="EF_Hand_1_Ca_BS"/>
</dbReference>
<gene>
    <name evidence="5" type="ORF">DGYR_LOCUS6523</name>
</gene>
<keyword evidence="6" id="KW-1185">Reference proteome</keyword>
<comment type="caution">
    <text evidence="5">The sequence shown here is derived from an EMBL/GenBank/DDBJ whole genome shotgun (WGS) entry which is preliminary data.</text>
</comment>
<sequence>MGLSVLARGTLQEKLQWAFQLYDVNKDGIITKEEMLDIVGSIYDMMGHYSAENDATPRQHVESVFSKMDQNKDGVISVEEFMDSCKKDKTIMQSLCAFDTVMNG</sequence>
<dbReference type="CDD" id="cd00051">
    <property type="entry name" value="EFh"/>
    <property type="match status" value="1"/>
</dbReference>
<reference evidence="5 6" key="1">
    <citation type="submission" date="2020-08" db="EMBL/GenBank/DDBJ databases">
        <authorList>
            <person name="Hejnol A."/>
        </authorList>
    </citation>
    <scope>NUCLEOTIDE SEQUENCE [LARGE SCALE GENOMIC DNA]</scope>
</reference>
<dbReference type="EMBL" id="CAJFCJ010000008">
    <property type="protein sequence ID" value="CAD5118087.1"/>
    <property type="molecule type" value="Genomic_DNA"/>
</dbReference>
<keyword evidence="1" id="KW-0479">Metal-binding</keyword>
<accession>A0A7I8VPT1</accession>
<dbReference type="PROSITE" id="PS00018">
    <property type="entry name" value="EF_HAND_1"/>
    <property type="match status" value="2"/>
</dbReference>
<evidence type="ECO:0000259" key="4">
    <source>
        <dbReference type="PROSITE" id="PS50222"/>
    </source>
</evidence>
<evidence type="ECO:0000313" key="5">
    <source>
        <dbReference type="EMBL" id="CAD5118087.1"/>
    </source>
</evidence>
<feature type="domain" description="EF-hand" evidence="4">
    <location>
        <begin position="10"/>
        <end position="45"/>
    </location>
</feature>
<keyword evidence="3" id="KW-0106">Calcium</keyword>